<dbReference type="PROSITE" id="PS51186">
    <property type="entry name" value="GNAT"/>
    <property type="match status" value="1"/>
</dbReference>
<dbReference type="Proteomes" id="UP000241462">
    <property type="component" value="Unassembled WGS sequence"/>
</dbReference>
<dbReference type="Gene3D" id="3.40.630.30">
    <property type="match status" value="1"/>
</dbReference>
<keyword evidence="3" id="KW-1185">Reference proteome</keyword>
<sequence length="217" mass="24824">MARNNIPAFWQDQNWRYIWVNFGLDRLVQATVLRYPRTLLKEREVLRHFKAVDAETGKLMGYIRWQLPYSRYKNQDGSAIWPEGLVPDVTPEAKQAFIKQAEEADWEPLDFGADDPFDSNITRRKNELLGTKDYLVLDYVAVHPDHQGNGIASALVQHGIKKAKELGLPVFVLAFEAGFRLYEKAGFKVLDTLDQDASKIGGTEHYIARLMELSIGE</sequence>
<protein>
    <submittedName>
        <fullName evidence="2">Acyl-CoA N-acyltransferase</fullName>
    </submittedName>
</protein>
<name>A0A2T3A8A8_9PEZI</name>
<dbReference type="Pfam" id="PF00583">
    <property type="entry name" value="Acetyltransf_1"/>
    <property type="match status" value="1"/>
</dbReference>
<dbReference type="SUPFAM" id="SSF55729">
    <property type="entry name" value="Acyl-CoA N-acyltransferases (Nat)"/>
    <property type="match status" value="1"/>
</dbReference>
<dbReference type="InterPro" id="IPR016181">
    <property type="entry name" value="Acyl_CoA_acyltransferase"/>
</dbReference>
<evidence type="ECO:0000313" key="2">
    <source>
        <dbReference type="EMBL" id="PSR85670.1"/>
    </source>
</evidence>
<dbReference type="InterPro" id="IPR000182">
    <property type="entry name" value="GNAT_dom"/>
</dbReference>
<proteinExistence type="predicted"/>
<dbReference type="InterPro" id="IPR052523">
    <property type="entry name" value="Trichothecene_AcTrans"/>
</dbReference>
<accession>A0A2T3A8A8</accession>
<dbReference type="InParanoid" id="A0A2T3A8A8"/>
<dbReference type="GO" id="GO:0016747">
    <property type="term" value="F:acyltransferase activity, transferring groups other than amino-acyl groups"/>
    <property type="evidence" value="ECO:0007669"/>
    <property type="project" value="InterPro"/>
</dbReference>
<evidence type="ECO:0000313" key="3">
    <source>
        <dbReference type="Proteomes" id="UP000241462"/>
    </source>
</evidence>
<dbReference type="PANTHER" id="PTHR42791">
    <property type="entry name" value="GNAT FAMILY ACETYLTRANSFERASE"/>
    <property type="match status" value="1"/>
</dbReference>
<dbReference type="EMBL" id="KZ678439">
    <property type="protein sequence ID" value="PSR85670.1"/>
    <property type="molecule type" value="Genomic_DNA"/>
</dbReference>
<reference evidence="2 3" key="1">
    <citation type="journal article" date="2018" name="Mycol. Prog.">
        <title>Coniella lustricola, a new species from submerged detritus.</title>
        <authorList>
            <person name="Raudabaugh D.B."/>
            <person name="Iturriaga T."/>
            <person name="Carver A."/>
            <person name="Mondo S."/>
            <person name="Pangilinan J."/>
            <person name="Lipzen A."/>
            <person name="He G."/>
            <person name="Amirebrahimi M."/>
            <person name="Grigoriev I.V."/>
            <person name="Miller A.N."/>
        </authorList>
    </citation>
    <scope>NUCLEOTIDE SEQUENCE [LARGE SCALE GENOMIC DNA]</scope>
    <source>
        <strain evidence="2 3">B22-T-1</strain>
    </source>
</reference>
<keyword evidence="2" id="KW-0808">Transferase</keyword>
<feature type="domain" description="N-acetyltransferase" evidence="1">
    <location>
        <begin position="84"/>
        <end position="216"/>
    </location>
</feature>
<dbReference type="PANTHER" id="PTHR42791:SF2">
    <property type="entry name" value="N-ACETYLTRANSFERASE DOMAIN-CONTAINING PROTEIN"/>
    <property type="match status" value="1"/>
</dbReference>
<evidence type="ECO:0000259" key="1">
    <source>
        <dbReference type="PROSITE" id="PS51186"/>
    </source>
</evidence>
<keyword evidence="2" id="KW-0012">Acyltransferase</keyword>
<gene>
    <name evidence="2" type="ORF">BD289DRAFT_460809</name>
</gene>
<dbReference type="CDD" id="cd04301">
    <property type="entry name" value="NAT_SF"/>
    <property type="match status" value="1"/>
</dbReference>
<organism evidence="2 3">
    <name type="scientific">Coniella lustricola</name>
    <dbReference type="NCBI Taxonomy" id="2025994"/>
    <lineage>
        <taxon>Eukaryota</taxon>
        <taxon>Fungi</taxon>
        <taxon>Dikarya</taxon>
        <taxon>Ascomycota</taxon>
        <taxon>Pezizomycotina</taxon>
        <taxon>Sordariomycetes</taxon>
        <taxon>Sordariomycetidae</taxon>
        <taxon>Diaporthales</taxon>
        <taxon>Schizoparmaceae</taxon>
        <taxon>Coniella</taxon>
    </lineage>
</organism>
<dbReference type="OrthoDB" id="61113at2759"/>
<dbReference type="AlphaFoldDB" id="A0A2T3A8A8"/>